<reference evidence="3" key="1">
    <citation type="submission" date="2018-05" db="EMBL/GenBank/DDBJ databases">
        <authorList>
            <person name="Lanie J.A."/>
            <person name="Ng W.-L."/>
            <person name="Kazmierczak K.M."/>
            <person name="Andrzejewski T.M."/>
            <person name="Davidsen T.M."/>
            <person name="Wayne K.J."/>
            <person name="Tettelin H."/>
            <person name="Glass J.I."/>
            <person name="Rusch D."/>
            <person name="Podicherti R."/>
            <person name="Tsui H.-C.T."/>
            <person name="Winkler M.E."/>
        </authorList>
    </citation>
    <scope>NUCLEOTIDE SEQUENCE</scope>
</reference>
<proteinExistence type="predicted"/>
<feature type="transmembrane region" description="Helical" evidence="1">
    <location>
        <begin position="364"/>
        <end position="381"/>
    </location>
</feature>
<evidence type="ECO:0000259" key="2">
    <source>
        <dbReference type="Pfam" id="PF07670"/>
    </source>
</evidence>
<feature type="transmembrane region" description="Helical" evidence="1">
    <location>
        <begin position="210"/>
        <end position="229"/>
    </location>
</feature>
<feature type="transmembrane region" description="Helical" evidence="1">
    <location>
        <begin position="318"/>
        <end position="343"/>
    </location>
</feature>
<feature type="transmembrane region" description="Helical" evidence="1">
    <location>
        <begin position="134"/>
        <end position="156"/>
    </location>
</feature>
<feature type="transmembrane region" description="Helical" evidence="1">
    <location>
        <begin position="393"/>
        <end position="414"/>
    </location>
</feature>
<keyword evidence="1" id="KW-0812">Transmembrane</keyword>
<organism evidence="3">
    <name type="scientific">marine metagenome</name>
    <dbReference type="NCBI Taxonomy" id="408172"/>
    <lineage>
        <taxon>unclassified sequences</taxon>
        <taxon>metagenomes</taxon>
        <taxon>ecological metagenomes</taxon>
    </lineage>
</organism>
<feature type="transmembrane region" description="Helical" evidence="1">
    <location>
        <begin position="94"/>
        <end position="114"/>
    </location>
</feature>
<accession>A0A381XNX1</accession>
<name>A0A381XNX1_9ZZZZ</name>
<evidence type="ECO:0000313" key="3">
    <source>
        <dbReference type="EMBL" id="SVA66476.1"/>
    </source>
</evidence>
<dbReference type="EMBL" id="UINC01015862">
    <property type="protein sequence ID" value="SVA66476.1"/>
    <property type="molecule type" value="Genomic_DNA"/>
</dbReference>
<keyword evidence="1" id="KW-0472">Membrane</keyword>
<feature type="transmembrane region" description="Helical" evidence="1">
    <location>
        <begin position="241"/>
        <end position="260"/>
    </location>
</feature>
<dbReference type="Pfam" id="PF07670">
    <property type="entry name" value="Gate"/>
    <property type="match status" value="1"/>
</dbReference>
<protein>
    <recommendedName>
        <fullName evidence="2">Nucleoside transporter/FeoB GTPase Gate domain-containing protein</fullName>
    </recommendedName>
</protein>
<feature type="transmembrane region" description="Helical" evidence="1">
    <location>
        <begin position="52"/>
        <end position="73"/>
    </location>
</feature>
<gene>
    <name evidence="3" type="ORF">METZ01_LOCUS119330</name>
</gene>
<dbReference type="AlphaFoldDB" id="A0A381XNX1"/>
<dbReference type="InterPro" id="IPR011642">
    <property type="entry name" value="Gate_dom"/>
</dbReference>
<feature type="transmembrane region" description="Helical" evidence="1">
    <location>
        <begin position="426"/>
        <end position="448"/>
    </location>
</feature>
<keyword evidence="1" id="KW-1133">Transmembrane helix</keyword>
<sequence>MTNKFSLQDILRFVVPSTLGVLIFLTPVFVDGRPTIGMGIIFELLQGVTQDYLPGFVTVLLFISCCCSTYFSLSKKKHHQRPTNQIEQIFTTNISWLIIRILGSVFAGLVFFGVGPDWIISPSTGGTVLFQLASTLTVFFLVACFLLPFLIDYGVAEFMGTLLEKPFLWAFRLPGRASIDTLASWLGSSSVGVLITVQQHEKGCYSGREAAVIATNFSVASIAFCFLVAKVIEIDHRFFEFYLSILFSGLVAALILPRIWPLAKKEDVYLVEQAAFEDRPGTGVGVLGWAFTQGIEKAKTAPNLTFLLKNSLINVLDIWFSLLPSVVAIGTIVLALAEFTPLFSILTKPMVPILELMQIPEAQAAAPTFLVGFADMYLPAVIGKNIESEMTRFIIGCVSITQIIYMTEIGTLILKSNIPLKVGELLVIFLLRTLITLPIITAIAHFIYR</sequence>
<evidence type="ECO:0000256" key="1">
    <source>
        <dbReference type="SAM" id="Phobius"/>
    </source>
</evidence>
<feature type="domain" description="Nucleoside transporter/FeoB GTPase Gate" evidence="2">
    <location>
        <begin position="135"/>
        <end position="232"/>
    </location>
</feature>
<feature type="transmembrane region" description="Helical" evidence="1">
    <location>
        <begin position="12"/>
        <end position="30"/>
    </location>
</feature>